<evidence type="ECO:0000259" key="1">
    <source>
        <dbReference type="Pfam" id="PF26115"/>
    </source>
</evidence>
<evidence type="ECO:0000313" key="3">
    <source>
        <dbReference type="Proteomes" id="UP000050265"/>
    </source>
</evidence>
<evidence type="ECO:0000313" key="2">
    <source>
        <dbReference type="EMBL" id="KPX71401.1"/>
    </source>
</evidence>
<sequence length="347" mass="40496">MSGGETEKIARLAELVSNEIFSFFRWKKEGPANLNFACVKKETHAPSKKSEHTHPTDVVFKYADPYLNKAVYLHTDLKSYAVGSITLDSIKKALKSLGKTIDCARASTEWQTRYHLAKRERYEVRGMLFVYNHDDEYDKNFYDHFKDYKGENLHIKDSQQIHIVEPSLINYLKTLQVDVNALRAAGTFPKDNYTFYYPDLVLHKASGEYWERAATAELIASPYMIIHHKEVISYCEKAMKPTETYSEGYLIYYRRDGSSEIEFRYLFDALSRFQILNANKDLKIRIRVANRYHHSSILSNFNAAINSYVTEWGEDENRKRKLQAIELDIVNHAIPNYKPEAIGWERD</sequence>
<protein>
    <submittedName>
        <fullName evidence="2">DNA polymerase V subunit UmuC</fullName>
    </submittedName>
</protein>
<dbReference type="EMBL" id="LJQP01000172">
    <property type="protein sequence ID" value="KPX71401.1"/>
    <property type="molecule type" value="Genomic_DNA"/>
</dbReference>
<gene>
    <name evidence="2" type="ORF">ALO35_200049</name>
</gene>
<proteinExistence type="predicted"/>
<organism evidence="2 3">
    <name type="scientific">Pseudomonas amygdali pv. lachrymans</name>
    <name type="common">Pseudomonas syringae pv. lachrymans</name>
    <dbReference type="NCBI Taxonomy" id="53707"/>
    <lineage>
        <taxon>Bacteria</taxon>
        <taxon>Pseudomonadati</taxon>
        <taxon>Pseudomonadota</taxon>
        <taxon>Gammaproteobacteria</taxon>
        <taxon>Pseudomonadales</taxon>
        <taxon>Pseudomonadaceae</taxon>
        <taxon>Pseudomonas</taxon>
        <taxon>Pseudomonas amygdali</taxon>
    </lineage>
</organism>
<reference evidence="2 3" key="1">
    <citation type="submission" date="2015-09" db="EMBL/GenBank/DDBJ databases">
        <title>Genome announcement of multiple Pseudomonas syringae strains.</title>
        <authorList>
            <person name="Thakur S."/>
            <person name="Wang P.W."/>
            <person name="Gong Y."/>
            <person name="Weir B.S."/>
            <person name="Guttman D.S."/>
        </authorList>
    </citation>
    <scope>NUCLEOTIDE SEQUENCE [LARGE SCALE GENOMIC DNA]</scope>
    <source>
        <strain evidence="2 3">ICMP3507</strain>
    </source>
</reference>
<dbReference type="Pfam" id="PF26115">
    <property type="entry name" value="PDDEXK_GAPS4"/>
    <property type="match status" value="1"/>
</dbReference>
<name>A0A0P9TID2_PSEAV</name>
<comment type="caution">
    <text evidence="2">The sequence shown here is derived from an EMBL/GenBank/DDBJ whole genome shotgun (WGS) entry which is preliminary data.</text>
</comment>
<feature type="domain" description="GAPS4 PD-(D/E)XK nuclease" evidence="1">
    <location>
        <begin position="3"/>
        <end position="164"/>
    </location>
</feature>
<dbReference type="InterPro" id="IPR058873">
    <property type="entry name" value="PDDEXK_GAPS4"/>
</dbReference>
<accession>A0A0P9TID2</accession>
<dbReference type="Proteomes" id="UP000050265">
    <property type="component" value="Unassembled WGS sequence"/>
</dbReference>
<dbReference type="PATRIC" id="fig|53707.9.peg.6541"/>
<dbReference type="AlphaFoldDB" id="A0A0P9TID2"/>